<reference evidence="4 5" key="1">
    <citation type="journal article" date="2017" name="Nat. Commun.">
        <title>Genome assembly with in vitro proximity ligation data and whole-genome triplication in lettuce.</title>
        <authorList>
            <person name="Reyes-Chin-Wo S."/>
            <person name="Wang Z."/>
            <person name="Yang X."/>
            <person name="Kozik A."/>
            <person name="Arikit S."/>
            <person name="Song C."/>
            <person name="Xia L."/>
            <person name="Froenicke L."/>
            <person name="Lavelle D.O."/>
            <person name="Truco M.J."/>
            <person name="Xia R."/>
            <person name="Zhu S."/>
            <person name="Xu C."/>
            <person name="Xu H."/>
            <person name="Xu X."/>
            <person name="Cox K."/>
            <person name="Korf I."/>
            <person name="Meyers B.C."/>
            <person name="Michelmore R.W."/>
        </authorList>
    </citation>
    <scope>NUCLEOTIDE SEQUENCE [LARGE SCALE GENOMIC DNA]</scope>
    <source>
        <strain evidence="5">cv. Salinas</strain>
        <tissue evidence="4">Seedlings</tissue>
    </source>
</reference>
<name>A0A9R1VW97_LACSA</name>
<feature type="domain" description="Peptidase A1" evidence="3">
    <location>
        <begin position="1"/>
        <end position="121"/>
    </location>
</feature>
<evidence type="ECO:0000259" key="3">
    <source>
        <dbReference type="PROSITE" id="PS51767"/>
    </source>
</evidence>
<dbReference type="GO" id="GO:0004190">
    <property type="term" value="F:aspartic-type endopeptidase activity"/>
    <property type="evidence" value="ECO:0007669"/>
    <property type="project" value="InterPro"/>
</dbReference>
<evidence type="ECO:0000313" key="4">
    <source>
        <dbReference type="EMBL" id="KAJ0212112.1"/>
    </source>
</evidence>
<organism evidence="4 5">
    <name type="scientific">Lactuca sativa</name>
    <name type="common">Garden lettuce</name>
    <dbReference type="NCBI Taxonomy" id="4236"/>
    <lineage>
        <taxon>Eukaryota</taxon>
        <taxon>Viridiplantae</taxon>
        <taxon>Streptophyta</taxon>
        <taxon>Embryophyta</taxon>
        <taxon>Tracheophyta</taxon>
        <taxon>Spermatophyta</taxon>
        <taxon>Magnoliopsida</taxon>
        <taxon>eudicotyledons</taxon>
        <taxon>Gunneridae</taxon>
        <taxon>Pentapetalae</taxon>
        <taxon>asterids</taxon>
        <taxon>campanulids</taxon>
        <taxon>Asterales</taxon>
        <taxon>Asteraceae</taxon>
        <taxon>Cichorioideae</taxon>
        <taxon>Cichorieae</taxon>
        <taxon>Lactucinae</taxon>
        <taxon>Lactuca</taxon>
    </lineage>
</organism>
<dbReference type="InterPro" id="IPR033121">
    <property type="entry name" value="PEPTIDASE_A1"/>
</dbReference>
<dbReference type="PANTHER" id="PTHR47966">
    <property type="entry name" value="BETA-SITE APP-CLEAVING ENZYME, ISOFORM A-RELATED"/>
    <property type="match status" value="1"/>
</dbReference>
<protein>
    <recommendedName>
        <fullName evidence="3">Peptidase A1 domain-containing protein</fullName>
    </recommendedName>
</protein>
<dbReference type="InterPro" id="IPR001461">
    <property type="entry name" value="Aspartic_peptidase_A1"/>
</dbReference>
<sequence length="124" mass="13634">MACEIIVQWLHNQLAENLTRDNVFKLGNDVPCAKAMEESTVDCGKLAFLPTISFTVGGKEFQLSANDYILKVGEGATAECISGFIPMDIPPPCGPLWILDDVFMRRYHTIFDYGNAKVGFAEAA</sequence>
<dbReference type="PANTHER" id="PTHR47966:SF80">
    <property type="entry name" value="ASPARTIC PROTEINASE-LIKE"/>
    <property type="match status" value="1"/>
</dbReference>
<proteinExistence type="inferred from homology"/>
<keyword evidence="2" id="KW-1015">Disulfide bond</keyword>
<dbReference type="InterPro" id="IPR021109">
    <property type="entry name" value="Peptidase_aspartic_dom_sf"/>
</dbReference>
<evidence type="ECO:0000256" key="2">
    <source>
        <dbReference type="PIRSR" id="PIRSR601461-2"/>
    </source>
</evidence>
<evidence type="ECO:0000313" key="5">
    <source>
        <dbReference type="Proteomes" id="UP000235145"/>
    </source>
</evidence>
<feature type="disulfide bond" evidence="2">
    <location>
        <begin position="43"/>
        <end position="80"/>
    </location>
</feature>
<dbReference type="Gene3D" id="1.10.225.10">
    <property type="entry name" value="Saposin-like"/>
    <property type="match status" value="1"/>
</dbReference>
<dbReference type="GO" id="GO:0006508">
    <property type="term" value="P:proteolysis"/>
    <property type="evidence" value="ECO:0007669"/>
    <property type="project" value="InterPro"/>
</dbReference>
<gene>
    <name evidence="4" type="ORF">LSAT_V11C400181050</name>
</gene>
<keyword evidence="5" id="KW-1185">Reference proteome</keyword>
<dbReference type="PROSITE" id="PS51767">
    <property type="entry name" value="PEPTIDASE_A1"/>
    <property type="match status" value="1"/>
</dbReference>
<evidence type="ECO:0000256" key="1">
    <source>
        <dbReference type="ARBA" id="ARBA00007447"/>
    </source>
</evidence>
<dbReference type="AlphaFoldDB" id="A0A9R1VW97"/>
<dbReference type="EMBL" id="NBSK02000004">
    <property type="protein sequence ID" value="KAJ0212112.1"/>
    <property type="molecule type" value="Genomic_DNA"/>
</dbReference>
<dbReference type="FunFam" id="2.40.70.10:FF:000044">
    <property type="entry name" value="Lysosomal aspartic protease"/>
    <property type="match status" value="1"/>
</dbReference>
<comment type="similarity">
    <text evidence="1">Belongs to the peptidase A1 family.</text>
</comment>
<comment type="caution">
    <text evidence="4">The sequence shown here is derived from an EMBL/GenBank/DDBJ whole genome shotgun (WGS) entry which is preliminary data.</text>
</comment>
<dbReference type="Proteomes" id="UP000235145">
    <property type="component" value="Unassembled WGS sequence"/>
</dbReference>
<dbReference type="SUPFAM" id="SSF50630">
    <property type="entry name" value="Acid proteases"/>
    <property type="match status" value="1"/>
</dbReference>
<accession>A0A9R1VW97</accession>
<dbReference type="Pfam" id="PF00026">
    <property type="entry name" value="Asp"/>
    <property type="match status" value="1"/>
</dbReference>
<dbReference type="Gene3D" id="2.40.70.10">
    <property type="entry name" value="Acid Proteases"/>
    <property type="match status" value="1"/>
</dbReference>